<proteinExistence type="predicted"/>
<keyword evidence="2" id="KW-1185">Reference proteome</keyword>
<dbReference type="EMBL" id="JBJUIK010000014">
    <property type="protein sequence ID" value="KAL3504371.1"/>
    <property type="molecule type" value="Genomic_DNA"/>
</dbReference>
<gene>
    <name evidence="1" type="ORF">ACH5RR_034212</name>
</gene>
<comment type="caution">
    <text evidence="1">The sequence shown here is derived from an EMBL/GenBank/DDBJ whole genome shotgun (WGS) entry which is preliminary data.</text>
</comment>
<dbReference type="Proteomes" id="UP001630127">
    <property type="component" value="Unassembled WGS sequence"/>
</dbReference>
<organism evidence="1 2">
    <name type="scientific">Cinchona calisaya</name>
    <dbReference type="NCBI Taxonomy" id="153742"/>
    <lineage>
        <taxon>Eukaryota</taxon>
        <taxon>Viridiplantae</taxon>
        <taxon>Streptophyta</taxon>
        <taxon>Embryophyta</taxon>
        <taxon>Tracheophyta</taxon>
        <taxon>Spermatophyta</taxon>
        <taxon>Magnoliopsida</taxon>
        <taxon>eudicotyledons</taxon>
        <taxon>Gunneridae</taxon>
        <taxon>Pentapetalae</taxon>
        <taxon>asterids</taxon>
        <taxon>lamiids</taxon>
        <taxon>Gentianales</taxon>
        <taxon>Rubiaceae</taxon>
        <taxon>Cinchonoideae</taxon>
        <taxon>Cinchoneae</taxon>
        <taxon>Cinchona</taxon>
    </lineage>
</organism>
<evidence type="ECO:0000313" key="2">
    <source>
        <dbReference type="Proteomes" id="UP001630127"/>
    </source>
</evidence>
<protein>
    <submittedName>
        <fullName evidence="1">Uncharacterized protein</fullName>
    </submittedName>
</protein>
<accession>A0ABD2YCE3</accession>
<reference evidence="1 2" key="1">
    <citation type="submission" date="2024-11" db="EMBL/GenBank/DDBJ databases">
        <title>A near-complete genome assembly of Cinchona calisaya.</title>
        <authorList>
            <person name="Lian D.C."/>
            <person name="Zhao X.W."/>
            <person name="Wei L."/>
        </authorList>
    </citation>
    <scope>NUCLEOTIDE SEQUENCE [LARGE SCALE GENOMIC DNA]</scope>
    <source>
        <tissue evidence="1">Nenye</tissue>
    </source>
</reference>
<evidence type="ECO:0000313" key="1">
    <source>
        <dbReference type="EMBL" id="KAL3504371.1"/>
    </source>
</evidence>
<dbReference type="AlphaFoldDB" id="A0ABD2YCE3"/>
<sequence>MFCTHSHLLSNKFGIILIHLLSNKFGIKMESVKKGNLRVEAQCRFGICQKKAPLKIKMCVCVCVKPGAVSDNDMVSAGNYESMKNDHSGLDKDIGVILGQ</sequence>
<name>A0ABD2YCE3_9GENT</name>